<protein>
    <submittedName>
        <fullName evidence="1">Uncharacterized protein</fullName>
    </submittedName>
</protein>
<reference evidence="1 2" key="1">
    <citation type="submission" date="2010-12" db="EMBL/GenBank/DDBJ databases">
        <authorList>
            <person name="Muzny D."/>
            <person name="Qin X."/>
            <person name="Deng J."/>
            <person name="Jiang H."/>
            <person name="Liu Y."/>
            <person name="Qu J."/>
            <person name="Song X.-Z."/>
            <person name="Zhang L."/>
            <person name="Thornton R."/>
            <person name="Coyle M."/>
            <person name="Francisco L."/>
            <person name="Jackson L."/>
            <person name="Javaid M."/>
            <person name="Korchina V."/>
            <person name="Kovar C."/>
            <person name="Mata R."/>
            <person name="Mathew T."/>
            <person name="Ngo R."/>
            <person name="Nguyen L."/>
            <person name="Nguyen N."/>
            <person name="Okwuonu G."/>
            <person name="Ongeri F."/>
            <person name="Pham C."/>
            <person name="Simmons D."/>
            <person name="Wilczek-Boney K."/>
            <person name="Hale W."/>
            <person name="Jakkamsetti A."/>
            <person name="Pham P."/>
            <person name="Ruth R."/>
            <person name="San Lucas F."/>
            <person name="Warren J."/>
            <person name="Zhang J."/>
            <person name="Zhao Z."/>
            <person name="Zhou C."/>
            <person name="Zhu D."/>
            <person name="Lee S."/>
            <person name="Bess C."/>
            <person name="Blankenburg K."/>
            <person name="Forbes L."/>
            <person name="Fu Q."/>
            <person name="Gubbala S."/>
            <person name="Hirani K."/>
            <person name="Jayaseelan J.C."/>
            <person name="Lara F."/>
            <person name="Munidasa M."/>
            <person name="Palculict T."/>
            <person name="Patil S."/>
            <person name="Pu L.-L."/>
            <person name="Saada N."/>
            <person name="Tang L."/>
            <person name="Weissenberger G."/>
            <person name="Zhu Y."/>
            <person name="Hemphill L."/>
            <person name="Shang Y."/>
            <person name="Youmans B."/>
            <person name="Ayvaz T."/>
            <person name="Ross M."/>
            <person name="Santibanez J."/>
            <person name="Aqrawi P."/>
            <person name="Gross S."/>
            <person name="Joshi V."/>
            <person name="Fowler G."/>
            <person name="Nazareth L."/>
            <person name="Reid J."/>
            <person name="Worley K."/>
            <person name="Petrosino J."/>
            <person name="Highlander S."/>
            <person name="Gibbs R."/>
        </authorList>
    </citation>
    <scope>NUCLEOTIDE SEQUENCE [LARGE SCALE GENOMIC DNA]</scope>
    <source>
        <strain evidence="1 2">ATCC 33393</strain>
    </source>
</reference>
<name>E6L011_9PAST</name>
<evidence type="ECO:0000313" key="1">
    <source>
        <dbReference type="EMBL" id="EFU66814.1"/>
    </source>
</evidence>
<dbReference type="EMBL" id="AEPS01000014">
    <property type="protein sequence ID" value="EFU66814.1"/>
    <property type="molecule type" value="Genomic_DNA"/>
</dbReference>
<gene>
    <name evidence="1" type="ORF">HMPREF9064_1743</name>
</gene>
<dbReference type="RefSeq" id="WP_006719564.1">
    <property type="nucleotide sequence ID" value="NZ_GL622200.1"/>
</dbReference>
<evidence type="ECO:0000313" key="2">
    <source>
        <dbReference type="Proteomes" id="UP000032871"/>
    </source>
</evidence>
<comment type="caution">
    <text evidence="1">The sequence shown here is derived from an EMBL/GenBank/DDBJ whole genome shotgun (WGS) entry which is preliminary data.</text>
</comment>
<organism evidence="1 2">
    <name type="scientific">Aggregatibacter segnis ATCC 33393</name>
    <dbReference type="NCBI Taxonomy" id="888057"/>
    <lineage>
        <taxon>Bacteria</taxon>
        <taxon>Pseudomonadati</taxon>
        <taxon>Pseudomonadota</taxon>
        <taxon>Gammaproteobacteria</taxon>
        <taxon>Pasteurellales</taxon>
        <taxon>Pasteurellaceae</taxon>
        <taxon>Aggregatibacter</taxon>
    </lineage>
</organism>
<proteinExistence type="predicted"/>
<keyword evidence="2" id="KW-1185">Reference proteome</keyword>
<dbReference type="GeneID" id="60799186"/>
<dbReference type="Proteomes" id="UP000032871">
    <property type="component" value="Unassembled WGS sequence"/>
</dbReference>
<accession>E6L011</accession>
<dbReference type="HOGENOM" id="CLU_2115806_0_0_6"/>
<dbReference type="OrthoDB" id="5681089at2"/>
<sequence length="119" mass="13972">MLNLRMHHKATQVIFNPSYAESEINAIAAGFVEVRDERAYNGRYFIKNGKKWIHNLEALRKKLNTKYGRYIDDEELSSPAPEGFGYDIKTYYLYNSTSSTHNEFSTRFRTILEKVCIKH</sequence>
<dbReference type="AlphaFoldDB" id="E6L011"/>